<dbReference type="Gene3D" id="2.60.120.560">
    <property type="entry name" value="Exo-inulinase, domain 1"/>
    <property type="match status" value="1"/>
</dbReference>
<comment type="caution">
    <text evidence="1">The sequence shown here is derived from an EMBL/GenBank/DDBJ whole genome shotgun (WGS) entry which is preliminary data.</text>
</comment>
<dbReference type="RefSeq" id="WP_263339150.1">
    <property type="nucleotide sequence ID" value="NZ_JAGSYH010000005.1"/>
</dbReference>
<dbReference type="EMBL" id="JBHSPH010000003">
    <property type="protein sequence ID" value="MFC5862958.1"/>
    <property type="molecule type" value="Genomic_DNA"/>
</dbReference>
<dbReference type="Proteomes" id="UP001596091">
    <property type="component" value="Unassembled WGS sequence"/>
</dbReference>
<proteinExistence type="predicted"/>
<evidence type="ECO:0008006" key="3">
    <source>
        <dbReference type="Google" id="ProtNLM"/>
    </source>
</evidence>
<reference evidence="2" key="1">
    <citation type="journal article" date="2019" name="Int. J. Syst. Evol. Microbiol.">
        <title>The Global Catalogue of Microorganisms (GCM) 10K type strain sequencing project: providing services to taxonomists for standard genome sequencing and annotation.</title>
        <authorList>
            <consortium name="The Broad Institute Genomics Platform"/>
            <consortium name="The Broad Institute Genome Sequencing Center for Infectious Disease"/>
            <person name="Wu L."/>
            <person name="Ma J."/>
        </authorList>
    </citation>
    <scope>NUCLEOTIDE SEQUENCE [LARGE SCALE GENOMIC DNA]</scope>
    <source>
        <strain evidence="2">JCM 4087</strain>
    </source>
</reference>
<sequence length="231" mass="25194">MWSFSFAGYALPLMMLLGQAQLSDKTVRVERKDICVTEGSVTAMGDGRLQTQSEKMRAFVNLTKPQSIETHFTYMGPTGEISQLGSGALRLQFGLDLRYQDPCNVIYAMWRVEPESKLVVSVKRNMGMTKSSQCSNSGYTNIKPIRSTAVPRLRNGDSHTFSAAMKGDELRVFVDQTEVWTGAVGPEGADLNGPVGMRTDNVKLVFDMNAGGLAGAHSETLRPCTAAANSR</sequence>
<gene>
    <name evidence="1" type="ORF">ACFPT7_11695</name>
</gene>
<accession>A0ABW1EHW6</accession>
<keyword evidence="2" id="KW-1185">Reference proteome</keyword>
<name>A0ABW1EHW6_9BACT</name>
<evidence type="ECO:0000313" key="1">
    <source>
        <dbReference type="EMBL" id="MFC5862958.1"/>
    </source>
</evidence>
<protein>
    <recommendedName>
        <fullName evidence="3">LamG domain-containing protein</fullName>
    </recommendedName>
</protein>
<evidence type="ECO:0000313" key="2">
    <source>
        <dbReference type="Proteomes" id="UP001596091"/>
    </source>
</evidence>
<organism evidence="1 2">
    <name type="scientific">Acidicapsa dinghuensis</name>
    <dbReference type="NCBI Taxonomy" id="2218256"/>
    <lineage>
        <taxon>Bacteria</taxon>
        <taxon>Pseudomonadati</taxon>
        <taxon>Acidobacteriota</taxon>
        <taxon>Terriglobia</taxon>
        <taxon>Terriglobales</taxon>
        <taxon>Acidobacteriaceae</taxon>
        <taxon>Acidicapsa</taxon>
    </lineage>
</organism>